<feature type="coiled-coil region" evidence="1">
    <location>
        <begin position="369"/>
        <end position="422"/>
    </location>
</feature>
<dbReference type="OrthoDB" id="332250at2759"/>
<protein>
    <submittedName>
        <fullName evidence="3">Uncharacterized protein</fullName>
    </submittedName>
</protein>
<evidence type="ECO:0000313" key="4">
    <source>
        <dbReference type="Proteomes" id="UP000007800"/>
    </source>
</evidence>
<organism evidence="4">
    <name type="scientific">Perkinsus marinus (strain ATCC 50983 / TXsc)</name>
    <dbReference type="NCBI Taxonomy" id="423536"/>
    <lineage>
        <taxon>Eukaryota</taxon>
        <taxon>Sar</taxon>
        <taxon>Alveolata</taxon>
        <taxon>Perkinsozoa</taxon>
        <taxon>Perkinsea</taxon>
        <taxon>Perkinsida</taxon>
        <taxon>Perkinsidae</taxon>
        <taxon>Perkinsus</taxon>
    </lineage>
</organism>
<evidence type="ECO:0000313" key="3">
    <source>
        <dbReference type="EMBL" id="EER05254.1"/>
    </source>
</evidence>
<dbReference type="AlphaFoldDB" id="C5LDC2"/>
<keyword evidence="1" id="KW-0175">Coiled coil</keyword>
<sequence length="513" mass="57433">MTTHVVASDEASKLPDLSEPHTWRLSIELKSLTLSAQAAMAFARYHLPSPLASLFNPSLCVFTTHPAVTCRRNTNTHLPNAFRAYTLPALSAGSLKEGMLQGVVLNIEICHKDKFRSDEVIATTSVHLEEVLDAPLSDDSGCRCLSMDLPLVASPNNQSVTGPTRQCGRIQAVIYLEDLGGEKAPRVQPYATAMDNITDLSMIEPFETSRHQQQHHSTLSTDSTGNLRPEYICAVELETWKKNEEAKFRVWLKDQEAARMKTLNAYTAKEATRQREFADKMKSLATLEAKLKKKATELEQRETDAANLACNQVRILAAEEGVAKEKEGVATTLRRRDEEHAFAQKRLVTDHEHALRLQAEKTKIASKRAFEAEERVKELQLKVKEAEESANKAHATLQSSNMVQLQADVKVLKHQLEQAAHRELLLAKSRDHFRAAVRQLCKQLDKQNIEVEDVSGSDSESDGESPSPADESERIRRLEAQKRSLLDTGVYEAKDATIQALNDQIARARDWRT</sequence>
<dbReference type="GO" id="GO:0010564">
    <property type="term" value="P:regulation of cell cycle process"/>
    <property type="evidence" value="ECO:0007669"/>
    <property type="project" value="TreeGrafter"/>
</dbReference>
<accession>C5LDC2</accession>
<dbReference type="InterPro" id="IPR039893">
    <property type="entry name" value="CEP120-like"/>
</dbReference>
<dbReference type="PANTHER" id="PTHR21574:SF0">
    <property type="entry name" value="CENTROSOMAL PROTEIN OF 120 KDA"/>
    <property type="match status" value="1"/>
</dbReference>
<proteinExistence type="predicted"/>
<dbReference type="EMBL" id="GG680969">
    <property type="protein sequence ID" value="EER05254.1"/>
    <property type="molecule type" value="Genomic_DNA"/>
</dbReference>
<dbReference type="OMA" id="RCICYLE"/>
<dbReference type="GeneID" id="9050821"/>
<dbReference type="InParanoid" id="C5LDC2"/>
<gene>
    <name evidence="3" type="ORF">Pmar_PMAR027895</name>
</gene>
<evidence type="ECO:0000256" key="1">
    <source>
        <dbReference type="SAM" id="Coils"/>
    </source>
</evidence>
<evidence type="ECO:0000256" key="2">
    <source>
        <dbReference type="SAM" id="MobiDB-lite"/>
    </source>
</evidence>
<feature type="region of interest" description="Disordered" evidence="2">
    <location>
        <begin position="451"/>
        <end position="478"/>
    </location>
</feature>
<keyword evidence="4" id="KW-1185">Reference proteome</keyword>
<name>C5LDC2_PERM5</name>
<dbReference type="Proteomes" id="UP000007800">
    <property type="component" value="Unassembled WGS sequence"/>
</dbReference>
<dbReference type="RefSeq" id="XP_002773438.1">
    <property type="nucleotide sequence ID" value="XM_002773392.1"/>
</dbReference>
<dbReference type="GO" id="GO:0005815">
    <property type="term" value="C:microtubule organizing center"/>
    <property type="evidence" value="ECO:0007669"/>
    <property type="project" value="TreeGrafter"/>
</dbReference>
<reference evidence="3 4" key="1">
    <citation type="submission" date="2008-07" db="EMBL/GenBank/DDBJ databases">
        <authorList>
            <person name="El-Sayed N."/>
            <person name="Caler E."/>
            <person name="Inman J."/>
            <person name="Amedeo P."/>
            <person name="Hass B."/>
            <person name="Wortman J."/>
        </authorList>
    </citation>
    <scope>NUCLEOTIDE SEQUENCE [LARGE SCALE GENOMIC DNA]</scope>
    <source>
        <strain evidence="4">ATCC 50983 / TXsc</strain>
    </source>
</reference>
<feature type="compositionally biased region" description="Acidic residues" evidence="2">
    <location>
        <begin position="451"/>
        <end position="463"/>
    </location>
</feature>
<dbReference type="PANTHER" id="PTHR21574">
    <property type="entry name" value="CENTROSOMAL PROTEIN OF 120 KDA"/>
    <property type="match status" value="1"/>
</dbReference>